<name>A0AAW1MD41_POPJA</name>
<gene>
    <name evidence="2" type="ORF">QE152_g7985</name>
</gene>
<organism evidence="2 3">
    <name type="scientific">Popillia japonica</name>
    <name type="common">Japanese beetle</name>
    <dbReference type="NCBI Taxonomy" id="7064"/>
    <lineage>
        <taxon>Eukaryota</taxon>
        <taxon>Metazoa</taxon>
        <taxon>Ecdysozoa</taxon>
        <taxon>Arthropoda</taxon>
        <taxon>Hexapoda</taxon>
        <taxon>Insecta</taxon>
        <taxon>Pterygota</taxon>
        <taxon>Neoptera</taxon>
        <taxon>Endopterygota</taxon>
        <taxon>Coleoptera</taxon>
        <taxon>Polyphaga</taxon>
        <taxon>Scarabaeiformia</taxon>
        <taxon>Scarabaeidae</taxon>
        <taxon>Rutelinae</taxon>
        <taxon>Popillia</taxon>
    </lineage>
</organism>
<dbReference type="EMBL" id="JASPKY010000061">
    <property type="protein sequence ID" value="KAK9744153.1"/>
    <property type="molecule type" value="Genomic_DNA"/>
</dbReference>
<feature type="region of interest" description="Disordered" evidence="1">
    <location>
        <begin position="48"/>
        <end position="67"/>
    </location>
</feature>
<reference evidence="2 3" key="1">
    <citation type="journal article" date="2024" name="BMC Genomics">
        <title>De novo assembly and annotation of Popillia japonica's genome with initial clues to its potential as an invasive pest.</title>
        <authorList>
            <person name="Cucini C."/>
            <person name="Boschi S."/>
            <person name="Funari R."/>
            <person name="Cardaioli E."/>
            <person name="Iannotti N."/>
            <person name="Marturano G."/>
            <person name="Paoli F."/>
            <person name="Bruttini M."/>
            <person name="Carapelli A."/>
            <person name="Frati F."/>
            <person name="Nardi F."/>
        </authorList>
    </citation>
    <scope>NUCLEOTIDE SEQUENCE [LARGE SCALE GENOMIC DNA]</scope>
    <source>
        <strain evidence="2">DMR45628</strain>
    </source>
</reference>
<dbReference type="AlphaFoldDB" id="A0AAW1MD41"/>
<sequence length="164" mass="19175">MGKCVRNRLFTSILRRIAIRTTRPQRITSTQALPMLARIPPSELTVEQKIQSGKKGKKKDANSTQEMQNKMLEKMEREMVNRKRKSSMEKKTRVLSSLPALFYVFFFCPRRSRMDASQDALTAKNLVDIILENENNWRSVVVMARNIINCKEKDKWAEQARKDQ</sequence>
<evidence type="ECO:0000313" key="2">
    <source>
        <dbReference type="EMBL" id="KAK9744153.1"/>
    </source>
</evidence>
<comment type="caution">
    <text evidence="2">The sequence shown here is derived from an EMBL/GenBank/DDBJ whole genome shotgun (WGS) entry which is preliminary data.</text>
</comment>
<protein>
    <submittedName>
        <fullName evidence="2">Uncharacterized protein</fullName>
    </submittedName>
</protein>
<evidence type="ECO:0000256" key="1">
    <source>
        <dbReference type="SAM" id="MobiDB-lite"/>
    </source>
</evidence>
<accession>A0AAW1MD41</accession>
<keyword evidence="3" id="KW-1185">Reference proteome</keyword>
<proteinExistence type="predicted"/>
<dbReference type="Proteomes" id="UP001458880">
    <property type="component" value="Unassembled WGS sequence"/>
</dbReference>
<evidence type="ECO:0000313" key="3">
    <source>
        <dbReference type="Proteomes" id="UP001458880"/>
    </source>
</evidence>